<organism evidence="1 2">
    <name type="scientific">Paxillus rubicundulus Ve08.2h10</name>
    <dbReference type="NCBI Taxonomy" id="930991"/>
    <lineage>
        <taxon>Eukaryota</taxon>
        <taxon>Fungi</taxon>
        <taxon>Dikarya</taxon>
        <taxon>Basidiomycota</taxon>
        <taxon>Agaricomycotina</taxon>
        <taxon>Agaricomycetes</taxon>
        <taxon>Agaricomycetidae</taxon>
        <taxon>Boletales</taxon>
        <taxon>Paxilineae</taxon>
        <taxon>Paxillaceae</taxon>
        <taxon>Paxillus</taxon>
    </lineage>
</organism>
<evidence type="ECO:0000313" key="1">
    <source>
        <dbReference type="EMBL" id="KIK80979.1"/>
    </source>
</evidence>
<evidence type="ECO:0000313" key="2">
    <source>
        <dbReference type="Proteomes" id="UP000054538"/>
    </source>
</evidence>
<proteinExistence type="predicted"/>
<feature type="non-terminal residue" evidence="1">
    <location>
        <position position="1"/>
    </location>
</feature>
<dbReference type="Proteomes" id="UP000054538">
    <property type="component" value="Unassembled WGS sequence"/>
</dbReference>
<dbReference type="AlphaFoldDB" id="A0A0D0DHP6"/>
<sequence>KIQCMLSVLKDHSTLVMALVQCDVPWSCHLLQTVLNNGASVCAIVCMIEDALEHGHHPRRHSKESMDLLLLIYRLGRGNLLFVLNQRLALPSLCTL</sequence>
<dbReference type="HOGENOM" id="CLU_165186_0_0_1"/>
<protein>
    <submittedName>
        <fullName evidence="1">Uncharacterized protein</fullName>
    </submittedName>
</protein>
<name>A0A0D0DHP6_9AGAM</name>
<accession>A0A0D0DHP6</accession>
<dbReference type="InParanoid" id="A0A0D0DHP6"/>
<reference evidence="2" key="2">
    <citation type="submission" date="2015-01" db="EMBL/GenBank/DDBJ databases">
        <title>Evolutionary Origins and Diversification of the Mycorrhizal Mutualists.</title>
        <authorList>
            <consortium name="DOE Joint Genome Institute"/>
            <consortium name="Mycorrhizal Genomics Consortium"/>
            <person name="Kohler A."/>
            <person name="Kuo A."/>
            <person name="Nagy L.G."/>
            <person name="Floudas D."/>
            <person name="Copeland A."/>
            <person name="Barry K.W."/>
            <person name="Cichocki N."/>
            <person name="Veneault-Fourrey C."/>
            <person name="LaButti K."/>
            <person name="Lindquist E.A."/>
            <person name="Lipzen A."/>
            <person name="Lundell T."/>
            <person name="Morin E."/>
            <person name="Murat C."/>
            <person name="Riley R."/>
            <person name="Ohm R."/>
            <person name="Sun H."/>
            <person name="Tunlid A."/>
            <person name="Henrissat B."/>
            <person name="Grigoriev I.V."/>
            <person name="Hibbett D.S."/>
            <person name="Martin F."/>
        </authorList>
    </citation>
    <scope>NUCLEOTIDE SEQUENCE [LARGE SCALE GENOMIC DNA]</scope>
    <source>
        <strain evidence="2">Ve08.2h10</strain>
    </source>
</reference>
<dbReference type="EMBL" id="KN825890">
    <property type="protein sequence ID" value="KIK80979.1"/>
    <property type="molecule type" value="Genomic_DNA"/>
</dbReference>
<reference evidence="1 2" key="1">
    <citation type="submission" date="2014-04" db="EMBL/GenBank/DDBJ databases">
        <authorList>
            <consortium name="DOE Joint Genome Institute"/>
            <person name="Kuo A."/>
            <person name="Kohler A."/>
            <person name="Jargeat P."/>
            <person name="Nagy L.G."/>
            <person name="Floudas D."/>
            <person name="Copeland A."/>
            <person name="Barry K.W."/>
            <person name="Cichocki N."/>
            <person name="Veneault-Fourrey C."/>
            <person name="LaButti K."/>
            <person name="Lindquist E.A."/>
            <person name="Lipzen A."/>
            <person name="Lundell T."/>
            <person name="Morin E."/>
            <person name="Murat C."/>
            <person name="Sun H."/>
            <person name="Tunlid A."/>
            <person name="Henrissat B."/>
            <person name="Grigoriev I.V."/>
            <person name="Hibbett D.S."/>
            <person name="Martin F."/>
            <person name="Nordberg H.P."/>
            <person name="Cantor M.N."/>
            <person name="Hua S.X."/>
        </authorList>
    </citation>
    <scope>NUCLEOTIDE SEQUENCE [LARGE SCALE GENOMIC DNA]</scope>
    <source>
        <strain evidence="1 2">Ve08.2h10</strain>
    </source>
</reference>
<dbReference type="OrthoDB" id="2691851at2759"/>
<keyword evidence="2" id="KW-1185">Reference proteome</keyword>
<gene>
    <name evidence="1" type="ORF">PAXRUDRAFT_157194</name>
</gene>